<dbReference type="Pfam" id="PF14737">
    <property type="entry name" value="DUF4470"/>
    <property type="match status" value="1"/>
</dbReference>
<organism evidence="3 4">
    <name type="scientific">Candolleomyces aberdarensis</name>
    <dbReference type="NCBI Taxonomy" id="2316362"/>
    <lineage>
        <taxon>Eukaryota</taxon>
        <taxon>Fungi</taxon>
        <taxon>Dikarya</taxon>
        <taxon>Basidiomycota</taxon>
        <taxon>Agaricomycotina</taxon>
        <taxon>Agaricomycetes</taxon>
        <taxon>Agaricomycetidae</taxon>
        <taxon>Agaricales</taxon>
        <taxon>Agaricineae</taxon>
        <taxon>Psathyrellaceae</taxon>
        <taxon>Candolleomyces</taxon>
    </lineage>
</organism>
<evidence type="ECO:0000313" key="3">
    <source>
        <dbReference type="EMBL" id="RXW25332.1"/>
    </source>
</evidence>
<accession>A0A4Q2E0E8</accession>
<reference evidence="3 4" key="1">
    <citation type="submission" date="2019-01" db="EMBL/GenBank/DDBJ databases">
        <title>Draft genome sequence of Psathyrella aberdarensis IHI B618.</title>
        <authorList>
            <person name="Buettner E."/>
            <person name="Kellner H."/>
        </authorList>
    </citation>
    <scope>NUCLEOTIDE SEQUENCE [LARGE SCALE GENOMIC DNA]</scope>
    <source>
        <strain evidence="3 4">IHI B618</strain>
    </source>
</reference>
<evidence type="ECO:0000259" key="2">
    <source>
        <dbReference type="Pfam" id="PF14737"/>
    </source>
</evidence>
<protein>
    <recommendedName>
        <fullName evidence="2">DUF4470 domain-containing protein</fullName>
    </recommendedName>
</protein>
<evidence type="ECO:0000256" key="1">
    <source>
        <dbReference type="SAM" id="MobiDB-lite"/>
    </source>
</evidence>
<keyword evidence="4" id="KW-1185">Reference proteome</keyword>
<feature type="region of interest" description="Disordered" evidence="1">
    <location>
        <begin position="1"/>
        <end position="28"/>
    </location>
</feature>
<dbReference type="AlphaFoldDB" id="A0A4Q2E0E8"/>
<comment type="caution">
    <text evidence="3">The sequence shown here is derived from an EMBL/GenBank/DDBJ whole genome shotgun (WGS) entry which is preliminary data.</text>
</comment>
<dbReference type="Proteomes" id="UP000290288">
    <property type="component" value="Unassembled WGS sequence"/>
</dbReference>
<dbReference type="InterPro" id="IPR027974">
    <property type="entry name" value="DUF4470"/>
</dbReference>
<dbReference type="STRING" id="2316362.A0A4Q2E0E8"/>
<evidence type="ECO:0000313" key="4">
    <source>
        <dbReference type="Proteomes" id="UP000290288"/>
    </source>
</evidence>
<dbReference type="EMBL" id="SDEE01000006">
    <property type="protein sequence ID" value="RXW25332.1"/>
    <property type="molecule type" value="Genomic_DNA"/>
</dbReference>
<feature type="domain" description="DUF4470" evidence="2">
    <location>
        <begin position="47"/>
        <end position="142"/>
    </location>
</feature>
<proteinExistence type="predicted"/>
<name>A0A4Q2E0E8_9AGAR</name>
<sequence>MPEDSLEASQNSMQKPDEVHTLEPSQEDEEELKQFLNRGDLNGGSVLWGNMPAIDLINLGANEADTRKNFSLAFVASGDLRHVMKTVNSLPSNFTGKLDILINDANPYVFCRNLVLLLILACVPDEKLAADVALHFWYSVFMPTQYRLQVLGRISSFIKHFGDPATRGKPYPLGPTSNLTIPWLDEEQKKCLQHYMFDPENSPHRAGIAIDDAQAEYDRVRRAPSRRDYRDRMYALLKPSHRAAFCQYRQDGIVLPLGADNAHFNCANSSLFSLEGKWLQTDYADPLEGWNVEEVIENGKAHGTQAEDIYGCLYFFLSTQLRMLAQRIRKLPISFKLFSTEACALAKGISGDIFTEMGITSNTRFDRVEVSNILDFNYVGTRGVLTAWSPLLSQGKHAAIVGYYMNWFMVQKDGRAQGASESITTELTKQMVERSGMLNSRSPLNVHDLESMKTEMFILLADMDALYENSKPFKKFLTKQKLDAILREVKLKLRVQHKIVPHRLNLPLAAPSHALPSFPTEESWYYNTKLHSSTWVERFVEFSRE</sequence>
<gene>
    <name evidence="3" type="ORF">EST38_g534</name>
</gene>
<dbReference type="OrthoDB" id="5282002at2759"/>